<dbReference type="GO" id="GO:0000155">
    <property type="term" value="F:phosphorelay sensor kinase activity"/>
    <property type="evidence" value="ECO:0007669"/>
    <property type="project" value="InterPro"/>
</dbReference>
<keyword evidence="13" id="KW-0902">Two-component regulatory system</keyword>
<keyword evidence="8" id="KW-0812">Transmembrane</keyword>
<evidence type="ECO:0000256" key="1">
    <source>
        <dbReference type="ARBA" id="ARBA00000085"/>
    </source>
</evidence>
<evidence type="ECO:0000256" key="13">
    <source>
        <dbReference type="ARBA" id="ARBA00023012"/>
    </source>
</evidence>
<evidence type="ECO:0000256" key="2">
    <source>
        <dbReference type="ARBA" id="ARBA00004429"/>
    </source>
</evidence>
<dbReference type="RefSeq" id="WP_014162127.1">
    <property type="nucleotide sequence ID" value="NC_016147.2"/>
</dbReference>
<evidence type="ECO:0000256" key="10">
    <source>
        <dbReference type="ARBA" id="ARBA00022777"/>
    </source>
</evidence>
<dbReference type="Pfam" id="PF02518">
    <property type="entry name" value="HATPase_c"/>
    <property type="match status" value="1"/>
</dbReference>
<gene>
    <name evidence="17" type="ordered locus">DSC_00765</name>
</gene>
<keyword evidence="12" id="KW-1133">Transmembrane helix</keyword>
<dbReference type="STRING" id="1045855.DSC_00765"/>
<keyword evidence="6" id="KW-0597">Phosphoprotein</keyword>
<evidence type="ECO:0000256" key="9">
    <source>
        <dbReference type="ARBA" id="ARBA00022741"/>
    </source>
</evidence>
<sequence>MSRTRSMFSQLVLVIALVLAGAGALAVVLGRELATRPAAEQLARAMLGFASIAEALDRTGSHAQTLRYLHQAGLDVRQTPPIARTPRLAPFLRALRDRAQQLGPQRALLLARDAGGDRLWMQLRTQPQVWVAFAAKPLRGGRRFSVALLLGCVGLTWLGAASLARRLVTPLRTLAHAAPGLVQGDAPPLGDIGGPREVRELAHALEQASAEVRSAADERALMLAGISHDLRTPLTRVQFAAELLPDTDPELRAGISRDIAEIDAILSQFIAYARDGRDEAVEPLDLAEVCRAVLDAAPGHWDVQCPDTAPLRGRPIALRRAVENLVVNAQRHGAAPFSLRLEATGDAWQITVCDQGAGMTEEQAQRALRAFVHDPAAGGSGLGLAIVARVARQHGGALQLLHNTPHGLRAVLRLRGA</sequence>
<keyword evidence="14" id="KW-0472">Membrane</keyword>
<keyword evidence="18" id="KW-1185">Reference proteome</keyword>
<dbReference type="EC" id="2.7.13.3" evidence="3"/>
<dbReference type="SMART" id="SM00388">
    <property type="entry name" value="HisKA"/>
    <property type="match status" value="1"/>
</dbReference>
<dbReference type="GO" id="GO:0005886">
    <property type="term" value="C:plasma membrane"/>
    <property type="evidence" value="ECO:0007669"/>
    <property type="project" value="UniProtKB-SubCell"/>
</dbReference>
<dbReference type="PRINTS" id="PR00344">
    <property type="entry name" value="BCTRLSENSOR"/>
</dbReference>
<name>G7USU5_PSEUP</name>
<comment type="subcellular location">
    <subcellularLocation>
        <location evidence="2">Cell inner membrane</location>
        <topology evidence="2">Multi-pass membrane protein</topology>
    </subcellularLocation>
</comment>
<evidence type="ECO:0000256" key="11">
    <source>
        <dbReference type="ARBA" id="ARBA00022840"/>
    </source>
</evidence>
<feature type="domain" description="HAMP" evidence="16">
    <location>
        <begin position="165"/>
        <end position="217"/>
    </location>
</feature>
<dbReference type="SUPFAM" id="SSF47384">
    <property type="entry name" value="Homodimeric domain of signal transducing histidine kinase"/>
    <property type="match status" value="1"/>
</dbReference>
<dbReference type="InterPro" id="IPR003661">
    <property type="entry name" value="HisK_dim/P_dom"/>
</dbReference>
<dbReference type="GO" id="GO:0005524">
    <property type="term" value="F:ATP binding"/>
    <property type="evidence" value="ECO:0007669"/>
    <property type="project" value="UniProtKB-KW"/>
</dbReference>
<dbReference type="Pfam" id="PF00512">
    <property type="entry name" value="HisKA"/>
    <property type="match status" value="1"/>
</dbReference>
<dbReference type="Gene3D" id="3.30.565.10">
    <property type="entry name" value="Histidine kinase-like ATPase, C-terminal domain"/>
    <property type="match status" value="1"/>
</dbReference>
<dbReference type="PROSITE" id="PS50885">
    <property type="entry name" value="HAMP"/>
    <property type="match status" value="1"/>
</dbReference>
<comment type="catalytic activity">
    <reaction evidence="1">
        <text>ATP + protein L-histidine = ADP + protein N-phospho-L-histidine.</text>
        <dbReference type="EC" id="2.7.13.3"/>
    </reaction>
</comment>
<dbReference type="KEGG" id="psd:DSC_00765"/>
<dbReference type="InterPro" id="IPR003594">
    <property type="entry name" value="HATPase_dom"/>
</dbReference>
<evidence type="ECO:0000256" key="8">
    <source>
        <dbReference type="ARBA" id="ARBA00022692"/>
    </source>
</evidence>
<proteinExistence type="predicted"/>
<evidence type="ECO:0000256" key="12">
    <source>
        <dbReference type="ARBA" id="ARBA00022989"/>
    </source>
</evidence>
<dbReference type="eggNOG" id="COG0642">
    <property type="taxonomic scope" value="Bacteria"/>
</dbReference>
<dbReference type="CDD" id="cd00082">
    <property type="entry name" value="HisKA"/>
    <property type="match status" value="1"/>
</dbReference>
<organism evidence="17 18">
    <name type="scientific">Pseudoxanthomonas spadix (strain BD-a59)</name>
    <dbReference type="NCBI Taxonomy" id="1045855"/>
    <lineage>
        <taxon>Bacteria</taxon>
        <taxon>Pseudomonadati</taxon>
        <taxon>Pseudomonadota</taxon>
        <taxon>Gammaproteobacteria</taxon>
        <taxon>Lysobacterales</taxon>
        <taxon>Lysobacteraceae</taxon>
        <taxon>Pseudoxanthomonas</taxon>
    </lineage>
</organism>
<evidence type="ECO:0000256" key="6">
    <source>
        <dbReference type="ARBA" id="ARBA00022553"/>
    </source>
</evidence>
<evidence type="ECO:0000313" key="17">
    <source>
        <dbReference type="EMBL" id="AER54806.1"/>
    </source>
</evidence>
<accession>G7USU5</accession>
<dbReference type="InterPro" id="IPR036890">
    <property type="entry name" value="HATPase_C_sf"/>
</dbReference>
<dbReference type="HOGENOM" id="CLU_000445_89_27_6"/>
<reference evidence="17 18" key="1">
    <citation type="journal article" date="2012" name="J. Bacteriol.">
        <title>Complete Genome Sequence of the BTEX-Degrading Bacterium Pseudoxanthomonas spadix BD-a59.</title>
        <authorList>
            <person name="Lee S.H."/>
            <person name="Jin H.M."/>
            <person name="Lee H.J."/>
            <person name="Kim J.M."/>
            <person name="Jeon C.O."/>
        </authorList>
    </citation>
    <scope>NUCLEOTIDE SEQUENCE [LARGE SCALE GENOMIC DNA]</scope>
    <source>
        <strain evidence="17 18">BD-a59</strain>
    </source>
</reference>
<feature type="domain" description="Histidine kinase" evidence="15">
    <location>
        <begin position="225"/>
        <end position="417"/>
    </location>
</feature>
<keyword evidence="10 17" id="KW-0418">Kinase</keyword>
<evidence type="ECO:0000256" key="7">
    <source>
        <dbReference type="ARBA" id="ARBA00022679"/>
    </source>
</evidence>
<dbReference type="PANTHER" id="PTHR44936:SF5">
    <property type="entry name" value="SENSOR HISTIDINE KINASE ENVZ"/>
    <property type="match status" value="1"/>
</dbReference>
<dbReference type="OrthoDB" id="9804645at2"/>
<dbReference type="InterPro" id="IPR003660">
    <property type="entry name" value="HAMP_dom"/>
</dbReference>
<evidence type="ECO:0000256" key="3">
    <source>
        <dbReference type="ARBA" id="ARBA00012438"/>
    </source>
</evidence>
<dbReference type="PROSITE" id="PS50109">
    <property type="entry name" value="HIS_KIN"/>
    <property type="match status" value="1"/>
</dbReference>
<dbReference type="InterPro" id="IPR050980">
    <property type="entry name" value="2C_sensor_his_kinase"/>
</dbReference>
<evidence type="ECO:0000256" key="14">
    <source>
        <dbReference type="ARBA" id="ARBA00023136"/>
    </source>
</evidence>
<evidence type="ECO:0000256" key="4">
    <source>
        <dbReference type="ARBA" id="ARBA00022475"/>
    </source>
</evidence>
<protein>
    <recommendedName>
        <fullName evidence="3">histidine kinase</fullName>
        <ecNumber evidence="3">2.7.13.3</ecNumber>
    </recommendedName>
</protein>
<dbReference type="PANTHER" id="PTHR44936">
    <property type="entry name" value="SENSOR PROTEIN CREC"/>
    <property type="match status" value="1"/>
</dbReference>
<keyword evidence="9" id="KW-0547">Nucleotide-binding</keyword>
<dbReference type="SMART" id="SM00387">
    <property type="entry name" value="HATPase_c"/>
    <property type="match status" value="1"/>
</dbReference>
<dbReference type="InterPro" id="IPR036097">
    <property type="entry name" value="HisK_dim/P_sf"/>
</dbReference>
<dbReference type="Gene3D" id="1.10.287.130">
    <property type="match status" value="1"/>
</dbReference>
<evidence type="ECO:0000256" key="5">
    <source>
        <dbReference type="ARBA" id="ARBA00022519"/>
    </source>
</evidence>
<keyword evidence="11" id="KW-0067">ATP-binding</keyword>
<keyword evidence="5" id="KW-0997">Cell inner membrane</keyword>
<dbReference type="AlphaFoldDB" id="G7USU5"/>
<dbReference type="InterPro" id="IPR005467">
    <property type="entry name" value="His_kinase_dom"/>
</dbReference>
<evidence type="ECO:0000259" key="15">
    <source>
        <dbReference type="PROSITE" id="PS50109"/>
    </source>
</evidence>
<keyword evidence="4" id="KW-1003">Cell membrane</keyword>
<dbReference type="SUPFAM" id="SSF55874">
    <property type="entry name" value="ATPase domain of HSP90 chaperone/DNA topoisomerase II/histidine kinase"/>
    <property type="match status" value="1"/>
</dbReference>
<dbReference type="EMBL" id="CP003093">
    <property type="protein sequence ID" value="AER54806.1"/>
    <property type="molecule type" value="Genomic_DNA"/>
</dbReference>
<dbReference type="InterPro" id="IPR004358">
    <property type="entry name" value="Sig_transdc_His_kin-like_C"/>
</dbReference>
<evidence type="ECO:0000259" key="16">
    <source>
        <dbReference type="PROSITE" id="PS50885"/>
    </source>
</evidence>
<keyword evidence="7" id="KW-0808">Transferase</keyword>
<dbReference type="Proteomes" id="UP000005870">
    <property type="component" value="Chromosome"/>
</dbReference>
<evidence type="ECO:0000313" key="18">
    <source>
        <dbReference type="Proteomes" id="UP000005870"/>
    </source>
</evidence>